<dbReference type="EMBL" id="CAJVPT010002955">
    <property type="protein sequence ID" value="CAG8489455.1"/>
    <property type="molecule type" value="Genomic_DNA"/>
</dbReference>
<name>A0ACA9KTJ6_9GLOM</name>
<protein>
    <submittedName>
        <fullName evidence="1">16426_t:CDS:1</fullName>
    </submittedName>
</protein>
<sequence length="191" mass="20987">MFNLSIENVPGLVVKNNNKNEAGLDESEKKPSFYANAIRAFQENPLAIYLSEFTFDEPIRLITHKNEITFTLYGYCIDDQCPQPSMTHNFDEPSEITNGPSPPNVKRFDPSDIGSTVGSTIGSTVGSTVSTVENAGNTAVNETKQIVDDASNLLSSFLNGLANFKPEPLYPASEVNTRDQEFIWLVGVPYS</sequence>
<gene>
    <name evidence="1" type="ORF">ACOLOM_LOCUS2318</name>
</gene>
<keyword evidence="2" id="KW-1185">Reference proteome</keyword>
<evidence type="ECO:0000313" key="2">
    <source>
        <dbReference type="Proteomes" id="UP000789525"/>
    </source>
</evidence>
<reference evidence="1" key="1">
    <citation type="submission" date="2021-06" db="EMBL/GenBank/DDBJ databases">
        <authorList>
            <person name="Kallberg Y."/>
            <person name="Tangrot J."/>
            <person name="Rosling A."/>
        </authorList>
    </citation>
    <scope>NUCLEOTIDE SEQUENCE</scope>
    <source>
        <strain evidence="1">CL356</strain>
    </source>
</reference>
<organism evidence="1 2">
    <name type="scientific">Acaulospora colombiana</name>
    <dbReference type="NCBI Taxonomy" id="27376"/>
    <lineage>
        <taxon>Eukaryota</taxon>
        <taxon>Fungi</taxon>
        <taxon>Fungi incertae sedis</taxon>
        <taxon>Mucoromycota</taxon>
        <taxon>Glomeromycotina</taxon>
        <taxon>Glomeromycetes</taxon>
        <taxon>Diversisporales</taxon>
        <taxon>Acaulosporaceae</taxon>
        <taxon>Acaulospora</taxon>
    </lineage>
</organism>
<accession>A0ACA9KTJ6</accession>
<dbReference type="Proteomes" id="UP000789525">
    <property type="component" value="Unassembled WGS sequence"/>
</dbReference>
<comment type="caution">
    <text evidence="1">The sequence shown here is derived from an EMBL/GenBank/DDBJ whole genome shotgun (WGS) entry which is preliminary data.</text>
</comment>
<evidence type="ECO:0000313" key="1">
    <source>
        <dbReference type="EMBL" id="CAG8489455.1"/>
    </source>
</evidence>
<proteinExistence type="predicted"/>